<accession>A0A183D193</accession>
<dbReference type="Proteomes" id="UP000271098">
    <property type="component" value="Unassembled WGS sequence"/>
</dbReference>
<keyword evidence="1" id="KW-0812">Transmembrane</keyword>
<proteinExistence type="predicted"/>
<organism evidence="4">
    <name type="scientific">Gongylonema pulchrum</name>
    <dbReference type="NCBI Taxonomy" id="637853"/>
    <lineage>
        <taxon>Eukaryota</taxon>
        <taxon>Metazoa</taxon>
        <taxon>Ecdysozoa</taxon>
        <taxon>Nematoda</taxon>
        <taxon>Chromadorea</taxon>
        <taxon>Rhabditida</taxon>
        <taxon>Spirurina</taxon>
        <taxon>Spiruromorpha</taxon>
        <taxon>Spiruroidea</taxon>
        <taxon>Gongylonematidae</taxon>
        <taxon>Gongylonema</taxon>
    </lineage>
</organism>
<keyword evidence="3" id="KW-1185">Reference proteome</keyword>
<evidence type="ECO:0000313" key="2">
    <source>
        <dbReference type="EMBL" id="VDK34510.1"/>
    </source>
</evidence>
<name>A0A183D193_9BILA</name>
<dbReference type="EMBL" id="UYRT01003765">
    <property type="protein sequence ID" value="VDK34510.1"/>
    <property type="molecule type" value="Genomic_DNA"/>
</dbReference>
<keyword evidence="1" id="KW-1133">Transmembrane helix</keyword>
<sequence>MKEIPNASHSSQCSYELTSRKKCRKFRLICSVSVFSTLNPFIYGTTMKSFKRSFQYIAHFNNFCPSSPFRFFANRKGAKRFNRRMSIKQGSSRITTELSLSETRASNDQLTDDELAIAMQCGSQEQRNGIDAGGEPNERNDKCEYVRNSIDLKLYSMLVDCRSTDL</sequence>
<keyword evidence="1" id="KW-0472">Membrane</keyword>
<dbReference type="WBParaSite" id="GPUH_0000248901-mRNA-1">
    <property type="protein sequence ID" value="GPUH_0000248901-mRNA-1"/>
    <property type="gene ID" value="GPUH_0000248901"/>
</dbReference>
<evidence type="ECO:0000256" key="1">
    <source>
        <dbReference type="SAM" id="Phobius"/>
    </source>
</evidence>
<evidence type="ECO:0000313" key="3">
    <source>
        <dbReference type="Proteomes" id="UP000271098"/>
    </source>
</evidence>
<gene>
    <name evidence="2" type="ORF">GPUH_LOCUS2485</name>
</gene>
<evidence type="ECO:0000313" key="4">
    <source>
        <dbReference type="WBParaSite" id="GPUH_0000248901-mRNA-1"/>
    </source>
</evidence>
<protein>
    <submittedName>
        <fullName evidence="4">G_PROTEIN_RECEP_F1_2 domain-containing protein</fullName>
    </submittedName>
</protein>
<reference evidence="4" key="1">
    <citation type="submission" date="2016-06" db="UniProtKB">
        <authorList>
            <consortium name="WormBaseParasite"/>
        </authorList>
    </citation>
    <scope>IDENTIFICATION</scope>
</reference>
<reference evidence="2 3" key="2">
    <citation type="submission" date="2018-11" db="EMBL/GenBank/DDBJ databases">
        <authorList>
            <consortium name="Pathogen Informatics"/>
        </authorList>
    </citation>
    <scope>NUCLEOTIDE SEQUENCE [LARGE SCALE GENOMIC DNA]</scope>
</reference>
<dbReference type="AlphaFoldDB" id="A0A183D193"/>
<feature type="transmembrane region" description="Helical" evidence="1">
    <location>
        <begin position="26"/>
        <end position="43"/>
    </location>
</feature>